<dbReference type="Pfam" id="PF12275">
    <property type="entry name" value="DUF3616"/>
    <property type="match status" value="1"/>
</dbReference>
<organism evidence="3 4">
    <name type="scientific">Salinicola corii</name>
    <dbReference type="NCBI Taxonomy" id="2606937"/>
    <lineage>
        <taxon>Bacteria</taxon>
        <taxon>Pseudomonadati</taxon>
        <taxon>Pseudomonadota</taxon>
        <taxon>Gammaproteobacteria</taxon>
        <taxon>Oceanospirillales</taxon>
        <taxon>Halomonadaceae</taxon>
        <taxon>Salinicola</taxon>
    </lineage>
</organism>
<dbReference type="PANTHER" id="PTHR42834:SF1">
    <property type="entry name" value="ENDONUCLEASE_EXONUCLEASE_PHOSPHATASE FAMILY PROTEIN (AFU_ORTHOLOGUE AFUA_3G09210)"/>
    <property type="match status" value="1"/>
</dbReference>
<dbReference type="NCBIfam" id="NF033681">
    <property type="entry name" value="ExeM_NucH_DNase"/>
    <property type="match status" value="1"/>
</dbReference>
<dbReference type="SUPFAM" id="SSF56219">
    <property type="entry name" value="DNase I-like"/>
    <property type="match status" value="1"/>
</dbReference>
<reference evidence="3 4" key="1">
    <citation type="submission" date="2019-08" db="EMBL/GenBank/DDBJ databases">
        <title>Bioinformatics analysis of the strain L3 and L5.</title>
        <authorList>
            <person name="Li X."/>
        </authorList>
    </citation>
    <scope>NUCLEOTIDE SEQUENCE [LARGE SCALE GENOMIC DNA]</scope>
    <source>
        <strain evidence="3 4">L3</strain>
    </source>
</reference>
<dbReference type="PANTHER" id="PTHR42834">
    <property type="entry name" value="ENDONUCLEASE/EXONUCLEASE/PHOSPHATASE FAMILY PROTEIN (AFU_ORTHOLOGUE AFUA_3G09210)"/>
    <property type="match status" value="1"/>
</dbReference>
<feature type="region of interest" description="Disordered" evidence="1">
    <location>
        <begin position="808"/>
        <end position="840"/>
    </location>
</feature>
<dbReference type="InterPro" id="IPR036691">
    <property type="entry name" value="Endo/exonu/phosph_ase_sf"/>
</dbReference>
<feature type="region of interest" description="Disordered" evidence="1">
    <location>
        <begin position="972"/>
        <end position="1021"/>
    </location>
</feature>
<feature type="compositionally biased region" description="Polar residues" evidence="1">
    <location>
        <begin position="972"/>
        <end position="989"/>
    </location>
</feature>
<dbReference type="EMBL" id="VTPX01000004">
    <property type="protein sequence ID" value="KAA0018556.1"/>
    <property type="molecule type" value="Genomic_DNA"/>
</dbReference>
<evidence type="ECO:0000313" key="3">
    <source>
        <dbReference type="EMBL" id="KAA0018556.1"/>
    </source>
</evidence>
<accession>A0A640WEI8</accession>
<dbReference type="CDD" id="cd04486">
    <property type="entry name" value="YhcR_OBF_like"/>
    <property type="match status" value="1"/>
</dbReference>
<keyword evidence="3" id="KW-0540">Nuclease</keyword>
<dbReference type="Proteomes" id="UP000466024">
    <property type="component" value="Unassembled WGS sequence"/>
</dbReference>
<dbReference type="InterPro" id="IPR022060">
    <property type="entry name" value="DUF3616"/>
</dbReference>
<keyword evidence="3" id="KW-0255">Endonuclease</keyword>
<dbReference type="InterPro" id="IPR001322">
    <property type="entry name" value="Lamin_tail_dom"/>
</dbReference>
<proteinExistence type="predicted"/>
<comment type="caution">
    <text evidence="3">The sequence shown here is derived from an EMBL/GenBank/DDBJ whole genome shotgun (WGS) entry which is preliminary data.</text>
</comment>
<sequence>MLAMSLFSRLASPYRFHDDVTTAAFGGGSWHGQSLLGNLFERIDHFLDDLFDWLGGNHGGHGEPPAEPAAPTIQVIDDATHRLPLTDDGGTIRGVIGDPTDPALTNGIALEFSDADTARHDLQVTVESSDDGVARAALDDNDVLRIAPVSTGNATITVTVSDGERESQYTFDYAAADSTATNNDARFHTGASDTSAAIVIGDDMILVGDDEDQTLRLYDHDRSGAPLASFDLDAALGLEEGDEVDIESVVDAGNGTYYWLGSLSNSERSTVFATHITGNDADSLQVEVTGQFDGLYQAIADWAAQNRPDVDFSAFEIEGSAYANGTLYLGLRAPIDSDGRALVLPVANVDDLMAAGNANEAEFGPAIALDLDGRTIRDIKAVGDGTWLISAGPANPGDDDGDDGNDDFQLYRWDGAHKVAQVEGVDLNTNAEATGGTAETLSNIQVHADGSVSVDVEYDNGTADWSGDGIESKDLDDAIQTFTSSTVTFDALPSLDPQPGDVAFTAVDENDSSFSFVALAAITPGATLIFESGDSRVTWTAPENGVAAGSVIGSDTHADQFDGELDLSLDNGVTVSDVDGEARYRLGVNDDDADLSLPAGDEAWQYVGATDGTAVALHDALNDADNWQNGDSDGGDENFIVETGHAPLGDPEPQDLGIAVSEIWSGQSGSDVTEDWFEITNNSDETIDFGQTPLYYDDDSADPEDAAQIQGLTTLAPGATAIVMVDGDGEAADEFRQAWSSDADLDGVEVGYTGSAAGLGGGGDQVTLWLGEPGRDTLAAATSYPDTDDNDAASWDVANQRFTTLDNGGVASDALGGDDDDTPAIATPGRLTADESDGGNEGGLLISEYVEGSGYNKAVELTNSGGDTLSLEGFQLSLYANGSETATASVDLGTFADSLAAGETLVIANSQADADLLARSDTTSGVINFNGNDAVALTDVDGALVDIVGTVGDATPFAQDVTLRRDAEVTTGSDSFDASQWQQLPQNTFDGLGRPGDQTEDGSGNDGDTGGDSGETLPPPGAVTLISAVQSSGMISPLEGQQVTLDAVVTLTSQAGLDGFFIQEQDADWDDNAQTSEGLFVYAPEADVAVGDQIRVSGTVTQYEGKTELSNVSALEVEARDQALPSISELTLPIADKSTLSAFEGMRVAMSGDNDSPLTVTDTYELGRYGTVTLSSGGRLEQYTEHHTPDQAGYQQWLDEAESRSIVLDDASNTQNPESVIFGRDGEPLSADNTLRGGDTLDQATGVLDFNYQQWRLQSSEGQDFQATNERRDTPDVDALGDASLKIASFNVLNYFTTLDENGNSVTTPAGTEHDPRGADSALELARQQDKIVSAINGSDADVVGLMEIENDGYGKDSAIANLIDALNTDDPDAEWAYVTPKDTGGDTVAPGGDAIAVGMIYKAGSVTPEGDAAVYEGDFAAGSRVPILQTFSDNTSGETFSVAVNHFKSKGSVIDGQDAIGDGQGNNNPARVEAAEQLADWVASDPTGSGDSDVLLIGDFNSYASEDPITTLEGDGFSLLDDDDSYSYDGQWGSLDHALANESMNAQVTGTTTWHINADEPTVFDYNTEYKSEEQVESFYDDGPYRASDHDPVIVGVNLGSNAESTSLMG</sequence>
<name>A0A640WEI8_9GAMM</name>
<feature type="compositionally biased region" description="Gly residues" evidence="1">
    <location>
        <begin position="1004"/>
        <end position="1013"/>
    </location>
</feature>
<keyword evidence="4" id="KW-1185">Reference proteome</keyword>
<protein>
    <submittedName>
        <fullName evidence="3">ExeM/NucH family extracellular endonuclease</fullName>
    </submittedName>
</protein>
<dbReference type="PROSITE" id="PS51841">
    <property type="entry name" value="LTD"/>
    <property type="match status" value="1"/>
</dbReference>
<dbReference type="Gene3D" id="3.60.10.10">
    <property type="entry name" value="Endonuclease/exonuclease/phosphatase"/>
    <property type="match status" value="1"/>
</dbReference>
<evidence type="ECO:0000256" key="1">
    <source>
        <dbReference type="SAM" id="MobiDB-lite"/>
    </source>
</evidence>
<keyword evidence="3" id="KW-0378">Hydrolase</keyword>
<dbReference type="CDD" id="cd10283">
    <property type="entry name" value="MnuA_DNase1-like"/>
    <property type="match status" value="1"/>
</dbReference>
<dbReference type="GO" id="GO:0004519">
    <property type="term" value="F:endonuclease activity"/>
    <property type="evidence" value="ECO:0007669"/>
    <property type="project" value="UniProtKB-KW"/>
</dbReference>
<evidence type="ECO:0000313" key="4">
    <source>
        <dbReference type="Proteomes" id="UP000466024"/>
    </source>
</evidence>
<dbReference type="Pfam" id="PF00932">
    <property type="entry name" value="LTD"/>
    <property type="match status" value="1"/>
</dbReference>
<evidence type="ECO:0000259" key="2">
    <source>
        <dbReference type="PROSITE" id="PS51841"/>
    </source>
</evidence>
<gene>
    <name evidence="3" type="ORF">F0A16_08520</name>
</gene>
<feature type="domain" description="LTD" evidence="2">
    <location>
        <begin position="829"/>
        <end position="952"/>
    </location>
</feature>
<dbReference type="InterPro" id="IPR047971">
    <property type="entry name" value="ExeM-like"/>
</dbReference>